<reference evidence="2 3" key="1">
    <citation type="journal article" date="2023" name="Plants (Basel)">
        <title>Bridging the Gap: Combining Genomics and Transcriptomics Approaches to Understand Stylosanthes scabra, an Orphan Legume from the Brazilian Caatinga.</title>
        <authorList>
            <person name="Ferreira-Neto J.R.C."/>
            <person name="da Silva M.D."/>
            <person name="Binneck E."/>
            <person name="de Melo N.F."/>
            <person name="da Silva R.H."/>
            <person name="de Melo A.L.T.M."/>
            <person name="Pandolfi V."/>
            <person name="Bustamante F.O."/>
            <person name="Brasileiro-Vidal A.C."/>
            <person name="Benko-Iseppon A.M."/>
        </authorList>
    </citation>
    <scope>NUCLEOTIDE SEQUENCE [LARGE SCALE GENOMIC DNA]</scope>
    <source>
        <tissue evidence="2">Leaves</tissue>
    </source>
</reference>
<evidence type="ECO:0000313" key="2">
    <source>
        <dbReference type="EMBL" id="MED6200235.1"/>
    </source>
</evidence>
<feature type="region of interest" description="Disordered" evidence="1">
    <location>
        <begin position="65"/>
        <end position="87"/>
    </location>
</feature>
<dbReference type="EMBL" id="JASCZI010212753">
    <property type="protein sequence ID" value="MED6200235.1"/>
    <property type="molecule type" value="Genomic_DNA"/>
</dbReference>
<evidence type="ECO:0000313" key="3">
    <source>
        <dbReference type="Proteomes" id="UP001341840"/>
    </source>
</evidence>
<accession>A0ABU6XS17</accession>
<evidence type="ECO:0000256" key="1">
    <source>
        <dbReference type="SAM" id="MobiDB-lite"/>
    </source>
</evidence>
<keyword evidence="3" id="KW-1185">Reference proteome</keyword>
<gene>
    <name evidence="2" type="ORF">PIB30_083151</name>
</gene>
<dbReference type="Proteomes" id="UP001341840">
    <property type="component" value="Unassembled WGS sequence"/>
</dbReference>
<sequence length="123" mass="13791">MLGSSFQICFNPCASENNEEFTALNNTAHVVSSNQDLFDDIDFSLPICLSGSRIIMSLKEPTTKDLKPQIDNAKDNSKETKNQDNIAATHANTKTSIIIREDDLILQDTFSFWPNEKCPGFQF</sequence>
<name>A0ABU6XS17_9FABA</name>
<comment type="caution">
    <text evidence="2">The sequence shown here is derived from an EMBL/GenBank/DDBJ whole genome shotgun (WGS) entry which is preliminary data.</text>
</comment>
<feature type="compositionally biased region" description="Basic and acidic residues" evidence="1">
    <location>
        <begin position="65"/>
        <end position="82"/>
    </location>
</feature>
<organism evidence="2 3">
    <name type="scientific">Stylosanthes scabra</name>
    <dbReference type="NCBI Taxonomy" id="79078"/>
    <lineage>
        <taxon>Eukaryota</taxon>
        <taxon>Viridiplantae</taxon>
        <taxon>Streptophyta</taxon>
        <taxon>Embryophyta</taxon>
        <taxon>Tracheophyta</taxon>
        <taxon>Spermatophyta</taxon>
        <taxon>Magnoliopsida</taxon>
        <taxon>eudicotyledons</taxon>
        <taxon>Gunneridae</taxon>
        <taxon>Pentapetalae</taxon>
        <taxon>rosids</taxon>
        <taxon>fabids</taxon>
        <taxon>Fabales</taxon>
        <taxon>Fabaceae</taxon>
        <taxon>Papilionoideae</taxon>
        <taxon>50 kb inversion clade</taxon>
        <taxon>dalbergioids sensu lato</taxon>
        <taxon>Dalbergieae</taxon>
        <taxon>Pterocarpus clade</taxon>
        <taxon>Stylosanthes</taxon>
    </lineage>
</organism>
<proteinExistence type="predicted"/>
<protein>
    <submittedName>
        <fullName evidence="2">Uncharacterized protein</fullName>
    </submittedName>
</protein>